<evidence type="ECO:0000313" key="2">
    <source>
        <dbReference type="EMBL" id="CAJ1962112.1"/>
    </source>
</evidence>
<gene>
    <name evidence="2" type="ORF">AYBTSS11_LOCUS19072</name>
</gene>
<dbReference type="EMBL" id="OY731403">
    <property type="protein sequence ID" value="CAJ1962112.1"/>
    <property type="molecule type" value="Genomic_DNA"/>
</dbReference>
<protein>
    <submittedName>
        <fullName evidence="2">Uncharacterized protein</fullName>
    </submittedName>
</protein>
<dbReference type="Proteomes" id="UP001189624">
    <property type="component" value="Chromosome 6"/>
</dbReference>
<evidence type="ECO:0000256" key="1">
    <source>
        <dbReference type="SAM" id="MobiDB-lite"/>
    </source>
</evidence>
<dbReference type="Gramene" id="rna-AYBTSS11_LOCUS19072">
    <property type="protein sequence ID" value="CAJ1962112.1"/>
    <property type="gene ID" value="gene-AYBTSS11_LOCUS19072"/>
</dbReference>
<dbReference type="AlphaFoldDB" id="A0AA86SRF2"/>
<proteinExistence type="predicted"/>
<keyword evidence="3" id="KW-1185">Reference proteome</keyword>
<feature type="compositionally biased region" description="Basic and acidic residues" evidence="1">
    <location>
        <begin position="38"/>
        <end position="66"/>
    </location>
</feature>
<sequence>MDAALLSCFAPWHPSKNKWEKGCIIRDEILGKPRQKGSKRERGVRGDDGSNSKASKRETRKSRETNLEGPSNLSHELCTGPQGLKGCPVQAWHSYVATVTIKGCPKFRIKGKALHLCPMILLRTKELPLELRVFSCAIQQHQGVSRCVFCPQSYD</sequence>
<organism evidence="2 3">
    <name type="scientific">Sphenostylis stenocarpa</name>
    <dbReference type="NCBI Taxonomy" id="92480"/>
    <lineage>
        <taxon>Eukaryota</taxon>
        <taxon>Viridiplantae</taxon>
        <taxon>Streptophyta</taxon>
        <taxon>Embryophyta</taxon>
        <taxon>Tracheophyta</taxon>
        <taxon>Spermatophyta</taxon>
        <taxon>Magnoliopsida</taxon>
        <taxon>eudicotyledons</taxon>
        <taxon>Gunneridae</taxon>
        <taxon>Pentapetalae</taxon>
        <taxon>rosids</taxon>
        <taxon>fabids</taxon>
        <taxon>Fabales</taxon>
        <taxon>Fabaceae</taxon>
        <taxon>Papilionoideae</taxon>
        <taxon>50 kb inversion clade</taxon>
        <taxon>NPAAA clade</taxon>
        <taxon>indigoferoid/millettioid clade</taxon>
        <taxon>Phaseoleae</taxon>
        <taxon>Sphenostylis</taxon>
    </lineage>
</organism>
<accession>A0AA86SRF2</accession>
<reference evidence="2" key="1">
    <citation type="submission" date="2023-10" db="EMBL/GenBank/DDBJ databases">
        <authorList>
            <person name="Domelevo Entfellner J.-B."/>
        </authorList>
    </citation>
    <scope>NUCLEOTIDE SEQUENCE</scope>
</reference>
<feature type="region of interest" description="Disordered" evidence="1">
    <location>
        <begin position="30"/>
        <end position="74"/>
    </location>
</feature>
<evidence type="ECO:0000313" key="3">
    <source>
        <dbReference type="Proteomes" id="UP001189624"/>
    </source>
</evidence>
<name>A0AA86SRF2_9FABA</name>